<sequence length="694" mass="79378">MTEKYTNQLINETSPYLLQHAHNPVNWYPWNQQAFDAAKEANKLILLSIGYSACHWCHVMAHESFEDPQIAEVMNELFINIKVDREERPDLDKIYQTAHQFLNQRGGGWPLTVILTPEQQIPFFAGTYFPNTEKHGMPAFAQMLKNVSRFYQENTEQVRQQSDSMLNAFAQLSSNINVNQSEVNAQILDLARKQLADSFDQLYGGFGKAPKFPHPTNLERLIRHWQLTSFNSNDDKTAKQMVYLTLHAMASGGIYDHLAGGFYRYSVDDFWTIPHFEKMLYDNGPLLALYVQASVLFKDKAFKRIAVETANWVIREMQSPTAAYYSTLDADTQGIEGKTYRWTRNEIEQLLTEKQFNYFSTLYGLNGAANFEAYWHLNLAQSLDELATKEKVSVKELESIIDACKKTLFNARQQRVQPDRDEKILTSWNGLMIKAMMLAGRLLKNTEYIQSAQYAIDFCYSTLFKNKRLFATHKNGKTHIMAYLDDYAFMLEALIESLQTQWRNNDLKFAIELADSLIEFFEDSTSGGFLFTANDHEQLIQRPKVYADEAIPSGNGVAALTLARLGHLIANTNYIASSEKCIQNSWNECMSYPAAHGAMLHAIEEHLFPATVIIIRGTNPELLSEFYDICLDNYKLNQLSFIIPSNSTNDSVLNHFDYYQSNKPCIAYICSGKTCSAAIDDPNELIKKLQSINI</sequence>
<gene>
    <name evidence="2" type="ORF">MNBD_GAMMA22-375</name>
</gene>
<evidence type="ECO:0000313" key="2">
    <source>
        <dbReference type="EMBL" id="VAW97867.1"/>
    </source>
</evidence>
<proteinExistence type="predicted"/>
<dbReference type="SUPFAM" id="SSF48208">
    <property type="entry name" value="Six-hairpin glycosidases"/>
    <property type="match status" value="1"/>
</dbReference>
<dbReference type="Pfam" id="PF03190">
    <property type="entry name" value="Thioredox_DsbH"/>
    <property type="match status" value="1"/>
</dbReference>
<dbReference type="InterPro" id="IPR004879">
    <property type="entry name" value="Ssp411-like_TRX"/>
</dbReference>
<name>A0A3B1AEG9_9ZZZZ</name>
<dbReference type="PANTHER" id="PTHR42899">
    <property type="entry name" value="SPERMATOGENESIS-ASSOCIATED PROTEIN 20"/>
    <property type="match status" value="1"/>
</dbReference>
<dbReference type="PIRSF" id="PIRSF006402">
    <property type="entry name" value="UCP006402_thioredoxin"/>
    <property type="match status" value="1"/>
</dbReference>
<feature type="domain" description="Spermatogenesis-associated protein 20-like TRX" evidence="1">
    <location>
        <begin position="6"/>
        <end position="168"/>
    </location>
</feature>
<dbReference type="AlphaFoldDB" id="A0A3B1AEG9"/>
<dbReference type="PANTHER" id="PTHR42899:SF1">
    <property type="entry name" value="SPERMATOGENESIS-ASSOCIATED PROTEIN 20"/>
    <property type="match status" value="1"/>
</dbReference>
<dbReference type="SUPFAM" id="SSF52833">
    <property type="entry name" value="Thioredoxin-like"/>
    <property type="match status" value="1"/>
</dbReference>
<evidence type="ECO:0000259" key="1">
    <source>
        <dbReference type="Pfam" id="PF03190"/>
    </source>
</evidence>
<dbReference type="CDD" id="cd02955">
    <property type="entry name" value="SSP411"/>
    <property type="match status" value="1"/>
</dbReference>
<reference evidence="2" key="1">
    <citation type="submission" date="2018-06" db="EMBL/GenBank/DDBJ databases">
        <authorList>
            <person name="Zhirakovskaya E."/>
        </authorList>
    </citation>
    <scope>NUCLEOTIDE SEQUENCE</scope>
</reference>
<dbReference type="InterPro" id="IPR036249">
    <property type="entry name" value="Thioredoxin-like_sf"/>
</dbReference>
<accession>A0A3B1AEG9</accession>
<dbReference type="InterPro" id="IPR008928">
    <property type="entry name" value="6-hairpin_glycosidase_sf"/>
</dbReference>
<dbReference type="EMBL" id="UOFS01000034">
    <property type="protein sequence ID" value="VAW97867.1"/>
    <property type="molecule type" value="Genomic_DNA"/>
</dbReference>
<dbReference type="GO" id="GO:0005975">
    <property type="term" value="P:carbohydrate metabolic process"/>
    <property type="evidence" value="ECO:0007669"/>
    <property type="project" value="InterPro"/>
</dbReference>
<organism evidence="2">
    <name type="scientific">hydrothermal vent metagenome</name>
    <dbReference type="NCBI Taxonomy" id="652676"/>
    <lineage>
        <taxon>unclassified sequences</taxon>
        <taxon>metagenomes</taxon>
        <taxon>ecological metagenomes</taxon>
    </lineage>
</organism>
<dbReference type="InterPro" id="IPR024705">
    <property type="entry name" value="Ssp411"/>
</dbReference>
<dbReference type="Gene3D" id="3.40.30.10">
    <property type="entry name" value="Glutaredoxin"/>
    <property type="match status" value="1"/>
</dbReference>
<protein>
    <submittedName>
        <fullName evidence="2">Uncharacterized protein YyaL</fullName>
    </submittedName>
</protein>